<evidence type="ECO:0000313" key="2">
    <source>
        <dbReference type="EMBL" id="CAJ0967941.1"/>
    </source>
</evidence>
<protein>
    <recommendedName>
        <fullName evidence="1">Regulator of G protein signalling-like domain-containing protein</fullName>
    </recommendedName>
</protein>
<organism evidence="2 3">
    <name type="scientific">Ranitomeya imitator</name>
    <name type="common">mimic poison frog</name>
    <dbReference type="NCBI Taxonomy" id="111125"/>
    <lineage>
        <taxon>Eukaryota</taxon>
        <taxon>Metazoa</taxon>
        <taxon>Chordata</taxon>
        <taxon>Craniata</taxon>
        <taxon>Vertebrata</taxon>
        <taxon>Euteleostomi</taxon>
        <taxon>Amphibia</taxon>
        <taxon>Batrachia</taxon>
        <taxon>Anura</taxon>
        <taxon>Neobatrachia</taxon>
        <taxon>Hyloidea</taxon>
        <taxon>Dendrobatidae</taxon>
        <taxon>Dendrobatinae</taxon>
        <taxon>Ranitomeya</taxon>
    </lineage>
</organism>
<sequence>DLCFLAPPIQQTIKMDQEDGGFNSMGAVSIIGAEDEDFENDIEPNVDDQQSYFQSIELVKDHPAYIMVFLHHVVLQFDPSPLLCFLHVEILRSLSAKEGKKSFTDFYNTFLMKGAVSIRYKSQRWFYASQFRVTCPLNWVSSCSGPL</sequence>
<dbReference type="InterPro" id="IPR044926">
    <property type="entry name" value="RGS_subdomain_2"/>
</dbReference>
<dbReference type="InterPro" id="IPR015212">
    <property type="entry name" value="RGS-like_dom"/>
</dbReference>
<gene>
    <name evidence="2" type="ORF">RIMI_LOCUS22643454</name>
</gene>
<dbReference type="PANTHER" id="PTHR45872:SF4">
    <property type="entry name" value="RHO GUANINE NUCLEOTIDE EXCHANGE FACTOR 1"/>
    <property type="match status" value="1"/>
</dbReference>
<name>A0ABN9MUA5_9NEOB</name>
<feature type="domain" description="Regulator of G protein signalling-like" evidence="1">
    <location>
        <begin position="49"/>
        <end position="116"/>
    </location>
</feature>
<comment type="caution">
    <text evidence="2">The sequence shown here is derived from an EMBL/GenBank/DDBJ whole genome shotgun (WGS) entry which is preliminary data.</text>
</comment>
<proteinExistence type="predicted"/>
<dbReference type="PANTHER" id="PTHR45872">
    <property type="entry name" value="RHO GUANINE NUCLEOTIDE EXCHANGE FACTOR 2, ISOFORM D"/>
    <property type="match status" value="1"/>
</dbReference>
<dbReference type="Proteomes" id="UP001176940">
    <property type="component" value="Unassembled WGS sequence"/>
</dbReference>
<dbReference type="SUPFAM" id="SSF48097">
    <property type="entry name" value="Regulator of G-protein signaling, RGS"/>
    <property type="match status" value="1"/>
</dbReference>
<evidence type="ECO:0000313" key="3">
    <source>
        <dbReference type="Proteomes" id="UP001176940"/>
    </source>
</evidence>
<keyword evidence="3" id="KW-1185">Reference proteome</keyword>
<dbReference type="Gene3D" id="1.10.167.10">
    <property type="entry name" value="Regulator of G-protein Signalling 4, domain 2"/>
    <property type="match status" value="1"/>
</dbReference>
<feature type="non-terminal residue" evidence="2">
    <location>
        <position position="1"/>
    </location>
</feature>
<accession>A0ABN9MUA5</accession>
<reference evidence="2" key="1">
    <citation type="submission" date="2023-07" db="EMBL/GenBank/DDBJ databases">
        <authorList>
            <person name="Stuckert A."/>
        </authorList>
    </citation>
    <scope>NUCLEOTIDE SEQUENCE</scope>
</reference>
<evidence type="ECO:0000259" key="1">
    <source>
        <dbReference type="Pfam" id="PF09128"/>
    </source>
</evidence>
<dbReference type="Pfam" id="PF09128">
    <property type="entry name" value="RGS-like"/>
    <property type="match status" value="1"/>
</dbReference>
<dbReference type="InterPro" id="IPR036305">
    <property type="entry name" value="RGS_sf"/>
</dbReference>
<dbReference type="EMBL" id="CAUEEQ010078747">
    <property type="protein sequence ID" value="CAJ0967941.1"/>
    <property type="molecule type" value="Genomic_DNA"/>
</dbReference>